<dbReference type="RefSeq" id="WP_119482845.1">
    <property type="nucleotide sequence ID" value="NZ_QXTG01000002.1"/>
</dbReference>
<organism evidence="3 4">
    <name type="scientific">Amnibacterium setariae</name>
    <dbReference type="NCBI Taxonomy" id="2306585"/>
    <lineage>
        <taxon>Bacteria</taxon>
        <taxon>Bacillati</taxon>
        <taxon>Actinomycetota</taxon>
        <taxon>Actinomycetes</taxon>
        <taxon>Micrococcales</taxon>
        <taxon>Microbacteriaceae</taxon>
        <taxon>Amnibacterium</taxon>
    </lineage>
</organism>
<evidence type="ECO:0000259" key="2">
    <source>
        <dbReference type="PROSITE" id="PS50830"/>
    </source>
</evidence>
<dbReference type="InterPro" id="IPR035437">
    <property type="entry name" value="SNase_OB-fold_sf"/>
</dbReference>
<dbReference type="Gene3D" id="2.40.50.90">
    <property type="match status" value="1"/>
</dbReference>
<dbReference type="EMBL" id="QXTG01000002">
    <property type="protein sequence ID" value="RIX28535.1"/>
    <property type="molecule type" value="Genomic_DNA"/>
</dbReference>
<protein>
    <submittedName>
        <fullName evidence="3">Nuclease</fullName>
    </submittedName>
</protein>
<name>A0A3A1U0T1_9MICO</name>
<dbReference type="Proteomes" id="UP000265742">
    <property type="component" value="Unassembled WGS sequence"/>
</dbReference>
<dbReference type="AlphaFoldDB" id="A0A3A1U0T1"/>
<accession>A0A3A1U0T1</accession>
<proteinExistence type="predicted"/>
<feature type="chain" id="PRO_5039019117" evidence="1">
    <location>
        <begin position="33"/>
        <end position="404"/>
    </location>
</feature>
<sequence length="404" mass="42482">MSTPAPASTGSDRRRRAIGLVVALLAALTTGAAGDDPVVALTVRITTAGGAVVTRTTRSVVPRTAVPRVGDQVRVRFDPADPAEVLLDLRRRRPRSARCRPGARDCRRRRGRMSGSSHLVITGRAVVVGKEPDGDSVRFAPDDPALLRLLDHGDRARVSADGSVQLRFDGVDAPELHYQDAAQPLGAAARDRLLERLGFTAVEVAADGTTIAAATPEQVRIAVLARLVEINGRPVAVVLAGGAADALAPSAGRWIELTPALLASSVNAWAASTGTAYPMLYSSTDTALRDAFREAARTARAARLGVWARDSSASFSVADAAAIGPDGALVWPKLFRRAADFVRLRRPGDTLPAWLAATPLQDDDVLVGPGPGGTAAVPLHTLLEQDGERVVFSADPVDLTVVER</sequence>
<evidence type="ECO:0000313" key="4">
    <source>
        <dbReference type="Proteomes" id="UP000265742"/>
    </source>
</evidence>
<dbReference type="InterPro" id="IPR016071">
    <property type="entry name" value="Staphylococal_nuclease_OB-fold"/>
</dbReference>
<dbReference type="SUPFAM" id="SSF50199">
    <property type="entry name" value="Staphylococcal nuclease"/>
    <property type="match status" value="1"/>
</dbReference>
<evidence type="ECO:0000313" key="3">
    <source>
        <dbReference type="EMBL" id="RIX28535.1"/>
    </source>
</evidence>
<feature type="domain" description="TNase-like" evidence="2">
    <location>
        <begin position="133"/>
        <end position="309"/>
    </location>
</feature>
<dbReference type="OrthoDB" id="7065322at2"/>
<dbReference type="PROSITE" id="PS50830">
    <property type="entry name" value="TNASE_3"/>
    <property type="match status" value="1"/>
</dbReference>
<keyword evidence="1" id="KW-0732">Signal</keyword>
<reference evidence="4" key="1">
    <citation type="submission" date="2018-09" db="EMBL/GenBank/DDBJ databases">
        <authorList>
            <person name="Kim I."/>
        </authorList>
    </citation>
    <scope>NUCLEOTIDE SEQUENCE [LARGE SCALE GENOMIC DNA]</scope>
    <source>
        <strain evidence="4">DD4a</strain>
    </source>
</reference>
<keyword evidence="4" id="KW-1185">Reference proteome</keyword>
<feature type="signal peptide" evidence="1">
    <location>
        <begin position="1"/>
        <end position="32"/>
    </location>
</feature>
<gene>
    <name evidence="3" type="ORF">D1781_14035</name>
</gene>
<comment type="caution">
    <text evidence="3">The sequence shown here is derived from an EMBL/GenBank/DDBJ whole genome shotgun (WGS) entry which is preliminary data.</text>
</comment>
<evidence type="ECO:0000256" key="1">
    <source>
        <dbReference type="SAM" id="SignalP"/>
    </source>
</evidence>